<dbReference type="Pfam" id="PF00005">
    <property type="entry name" value="ABC_tran"/>
    <property type="match status" value="1"/>
</dbReference>
<evidence type="ECO:0000256" key="6">
    <source>
        <dbReference type="ARBA" id="ARBA00022840"/>
    </source>
</evidence>
<evidence type="ECO:0000256" key="4">
    <source>
        <dbReference type="ARBA" id="ARBA00022692"/>
    </source>
</evidence>
<evidence type="ECO:0000313" key="12">
    <source>
        <dbReference type="EMBL" id="HGS20445.1"/>
    </source>
</evidence>
<gene>
    <name evidence="12" type="ORF">ENT37_01085</name>
</gene>
<dbReference type="CDD" id="cd07346">
    <property type="entry name" value="ABC_6TM_exporters"/>
    <property type="match status" value="1"/>
</dbReference>
<keyword evidence="2" id="KW-0813">Transport</keyword>
<dbReference type="Pfam" id="PF00664">
    <property type="entry name" value="ABC_membrane"/>
    <property type="match status" value="1"/>
</dbReference>
<proteinExistence type="predicted"/>
<feature type="transmembrane region" description="Helical" evidence="9">
    <location>
        <begin position="34"/>
        <end position="52"/>
    </location>
</feature>
<comment type="caution">
    <text evidence="12">The sequence shown here is derived from an EMBL/GenBank/DDBJ whole genome shotgun (WGS) entry which is preliminary data.</text>
</comment>
<dbReference type="CDD" id="cd03254">
    <property type="entry name" value="ABCC_Glucan_exporter_like"/>
    <property type="match status" value="1"/>
</dbReference>
<evidence type="ECO:0000256" key="9">
    <source>
        <dbReference type="SAM" id="Phobius"/>
    </source>
</evidence>
<evidence type="ECO:0000256" key="5">
    <source>
        <dbReference type="ARBA" id="ARBA00022741"/>
    </source>
</evidence>
<keyword evidence="6 12" id="KW-0067">ATP-binding</keyword>
<keyword evidence="7 9" id="KW-1133">Transmembrane helix</keyword>
<dbReference type="Gene3D" id="3.40.50.300">
    <property type="entry name" value="P-loop containing nucleotide triphosphate hydrolases"/>
    <property type="match status" value="1"/>
</dbReference>
<dbReference type="PANTHER" id="PTHR43394">
    <property type="entry name" value="ATP-DEPENDENT PERMEASE MDL1, MITOCHONDRIAL"/>
    <property type="match status" value="1"/>
</dbReference>
<evidence type="ECO:0000256" key="8">
    <source>
        <dbReference type="ARBA" id="ARBA00023136"/>
    </source>
</evidence>
<dbReference type="InterPro" id="IPR036640">
    <property type="entry name" value="ABC1_TM_sf"/>
</dbReference>
<dbReference type="SUPFAM" id="SSF52540">
    <property type="entry name" value="P-loop containing nucleoside triphosphate hydrolases"/>
    <property type="match status" value="1"/>
</dbReference>
<dbReference type="Gene3D" id="1.20.1560.10">
    <property type="entry name" value="ABC transporter type 1, transmembrane domain"/>
    <property type="match status" value="1"/>
</dbReference>
<feature type="domain" description="ABC transporter" evidence="10">
    <location>
        <begin position="351"/>
        <end position="585"/>
    </location>
</feature>
<dbReference type="InterPro" id="IPR039421">
    <property type="entry name" value="Type_1_exporter"/>
</dbReference>
<dbReference type="GO" id="GO:0005524">
    <property type="term" value="F:ATP binding"/>
    <property type="evidence" value="ECO:0007669"/>
    <property type="project" value="UniProtKB-KW"/>
</dbReference>
<dbReference type="InterPro" id="IPR003439">
    <property type="entry name" value="ABC_transporter-like_ATP-bd"/>
</dbReference>
<dbReference type="SUPFAM" id="SSF90123">
    <property type="entry name" value="ABC transporter transmembrane region"/>
    <property type="match status" value="1"/>
</dbReference>
<evidence type="ECO:0000259" key="11">
    <source>
        <dbReference type="PROSITE" id="PS50929"/>
    </source>
</evidence>
<dbReference type="PANTHER" id="PTHR43394:SF1">
    <property type="entry name" value="ATP-BINDING CASSETTE SUB-FAMILY B MEMBER 10, MITOCHONDRIAL"/>
    <property type="match status" value="1"/>
</dbReference>
<dbReference type="GO" id="GO:0015421">
    <property type="term" value="F:ABC-type oligopeptide transporter activity"/>
    <property type="evidence" value="ECO:0007669"/>
    <property type="project" value="TreeGrafter"/>
</dbReference>
<dbReference type="PROSITE" id="PS50893">
    <property type="entry name" value="ABC_TRANSPORTER_2"/>
    <property type="match status" value="1"/>
</dbReference>
<dbReference type="InterPro" id="IPR027417">
    <property type="entry name" value="P-loop_NTPase"/>
</dbReference>
<dbReference type="AlphaFoldDB" id="A0A7C4PK29"/>
<feature type="transmembrane region" description="Helical" evidence="9">
    <location>
        <begin position="72"/>
        <end position="90"/>
    </location>
</feature>
<evidence type="ECO:0000256" key="7">
    <source>
        <dbReference type="ARBA" id="ARBA00022989"/>
    </source>
</evidence>
<comment type="subcellular location">
    <subcellularLocation>
        <location evidence="1">Cell membrane</location>
        <topology evidence="1">Multi-pass membrane protein</topology>
    </subcellularLocation>
</comment>
<feature type="domain" description="ABC transmembrane type-1" evidence="11">
    <location>
        <begin position="37"/>
        <end position="318"/>
    </location>
</feature>
<feature type="transmembrane region" description="Helical" evidence="9">
    <location>
        <begin position="144"/>
        <end position="169"/>
    </location>
</feature>
<dbReference type="GO" id="GO:0016887">
    <property type="term" value="F:ATP hydrolysis activity"/>
    <property type="evidence" value="ECO:0007669"/>
    <property type="project" value="InterPro"/>
</dbReference>
<feature type="transmembrane region" description="Helical" evidence="9">
    <location>
        <begin position="175"/>
        <end position="196"/>
    </location>
</feature>
<protein>
    <submittedName>
        <fullName evidence="12">ABC transporter ATP-binding protein</fullName>
    </submittedName>
</protein>
<keyword evidence="8 9" id="KW-0472">Membrane</keyword>
<accession>A0A7C4PK29</accession>
<dbReference type="EMBL" id="DSYK01000052">
    <property type="protein sequence ID" value="HGS20445.1"/>
    <property type="molecule type" value="Genomic_DNA"/>
</dbReference>
<keyword evidence="3" id="KW-1003">Cell membrane</keyword>
<name>A0A7C4PK29_9CHLR</name>
<dbReference type="FunFam" id="3.40.50.300:FF:000299">
    <property type="entry name" value="ABC transporter ATP-binding protein/permease"/>
    <property type="match status" value="1"/>
</dbReference>
<evidence type="ECO:0000256" key="2">
    <source>
        <dbReference type="ARBA" id="ARBA00022448"/>
    </source>
</evidence>
<dbReference type="GO" id="GO:0005886">
    <property type="term" value="C:plasma membrane"/>
    <property type="evidence" value="ECO:0007669"/>
    <property type="project" value="UniProtKB-SubCell"/>
</dbReference>
<dbReference type="PROSITE" id="PS50929">
    <property type="entry name" value="ABC_TM1F"/>
    <property type="match status" value="1"/>
</dbReference>
<dbReference type="InterPro" id="IPR003593">
    <property type="entry name" value="AAA+_ATPase"/>
</dbReference>
<organism evidence="12">
    <name type="scientific">Anaerolinea thermolimosa</name>
    <dbReference type="NCBI Taxonomy" id="229919"/>
    <lineage>
        <taxon>Bacteria</taxon>
        <taxon>Bacillati</taxon>
        <taxon>Chloroflexota</taxon>
        <taxon>Anaerolineae</taxon>
        <taxon>Anaerolineales</taxon>
        <taxon>Anaerolineaceae</taxon>
        <taxon>Anaerolinea</taxon>
    </lineage>
</organism>
<keyword evidence="5" id="KW-0547">Nucleotide-binding</keyword>
<dbReference type="InterPro" id="IPR011527">
    <property type="entry name" value="ABC1_TM_dom"/>
</dbReference>
<dbReference type="SMART" id="SM00382">
    <property type="entry name" value="AAA"/>
    <property type="match status" value="1"/>
</dbReference>
<sequence length="606" mass="67751">MGFFGSLTAEKYDRQYSDRELVRRIAHYFYPQRWRLVAIACFVLLMSALGALNPVLVSRGVDWIKNQQVESGIYLICGAVLLVGVLNWLANYVRRRLTVRAIADTLVILGTEAFRSAAGHDLSFYDQYPSGKVLSRITNDTREFGNLVTMITDLVSQVAEALILGVVLVRIEWRLSLFVFILVPLVFAMTLGYRSLARKVTKRGMQAMAEVNSTIKETVSGIAVAKNYRQEKSIYQIFSDANILSYQVNVQRGLVLSVVFPTLNMIGGVTSAILVYFGGVSVTQGLVTAGAWYLFILSLDRFLFPVMSLASFWTQIQSGLSAAERVFALIDAEPAVVQTANLSVPPLKGEIDFIRVTFHYREGEPILDDFTLHIDPGETLAIVGHTGAGKSSLARLIARFYEFQGGKILVDQMDIRLFDLRQYRKQLGIVSQSPFLFAGTIFDNVSYARPDITRSEVETIARRIGGGEWLDTLPDGLDTQVGERGSRLSMGQRQLVSLLRVLVQKPAIFILDEATASIDPFTEWQIQQALNMILKNATSILIAHRLSTVRSADRIIVLDHGKILEEGNHDALLRKGGHYADLYNTYFRHQSLSYVEQIKTLVDKTD</sequence>
<keyword evidence="4 9" id="KW-0812">Transmembrane</keyword>
<evidence type="ECO:0000256" key="1">
    <source>
        <dbReference type="ARBA" id="ARBA00004651"/>
    </source>
</evidence>
<reference evidence="12" key="1">
    <citation type="journal article" date="2020" name="mSystems">
        <title>Genome- and Community-Level Interaction Insights into Carbon Utilization and Element Cycling Functions of Hydrothermarchaeota in Hydrothermal Sediment.</title>
        <authorList>
            <person name="Zhou Z."/>
            <person name="Liu Y."/>
            <person name="Xu W."/>
            <person name="Pan J."/>
            <person name="Luo Z.H."/>
            <person name="Li M."/>
        </authorList>
    </citation>
    <scope>NUCLEOTIDE SEQUENCE [LARGE SCALE GENOMIC DNA]</scope>
    <source>
        <strain evidence="12">SpSt-573</strain>
    </source>
</reference>
<evidence type="ECO:0000256" key="3">
    <source>
        <dbReference type="ARBA" id="ARBA00022475"/>
    </source>
</evidence>
<evidence type="ECO:0000259" key="10">
    <source>
        <dbReference type="PROSITE" id="PS50893"/>
    </source>
</evidence>